<feature type="compositionally biased region" description="Polar residues" evidence="1">
    <location>
        <begin position="7"/>
        <end position="17"/>
    </location>
</feature>
<feature type="region of interest" description="Disordered" evidence="1">
    <location>
        <begin position="1"/>
        <end position="54"/>
    </location>
</feature>
<sequence length="198" mass="21562">MCPDWRSNLQPWRSGTMLQPAEPPGQGLPVPSYPSPPKDQPLVSGTGSPSSVAPAQGETFLETVHIRQLLPECRDALAAVEAPLSAAWQPALPRTRRVTFDALMRKLKFGSVTALVIPRPRVLSAPTCTCRREEARNRETYMNSLTPGALSRSSAGPWARGAELDSLDKASLPGEKGVDHRGKEVVKKEPETSRQEEC</sequence>
<evidence type="ECO:0000313" key="3">
    <source>
        <dbReference type="Proteomes" id="UP001177744"/>
    </source>
</evidence>
<feature type="compositionally biased region" description="Basic and acidic residues" evidence="1">
    <location>
        <begin position="176"/>
        <end position="198"/>
    </location>
</feature>
<evidence type="ECO:0000313" key="2">
    <source>
        <dbReference type="EMBL" id="KAK1328896.1"/>
    </source>
</evidence>
<reference evidence="2" key="1">
    <citation type="submission" date="2023-06" db="EMBL/GenBank/DDBJ databases">
        <title>Reference genome for the Northern bat (Eptesicus nilssonii), a most northern bat species.</title>
        <authorList>
            <person name="Laine V.N."/>
            <person name="Pulliainen A.T."/>
            <person name="Lilley T.M."/>
        </authorList>
    </citation>
    <scope>NUCLEOTIDE SEQUENCE</scope>
    <source>
        <strain evidence="2">BLF_Eptnil</strain>
        <tissue evidence="2">Kidney</tissue>
    </source>
</reference>
<dbReference type="EMBL" id="JAULJE010000022">
    <property type="protein sequence ID" value="KAK1328896.1"/>
    <property type="molecule type" value="Genomic_DNA"/>
</dbReference>
<comment type="caution">
    <text evidence="2">The sequence shown here is derived from an EMBL/GenBank/DDBJ whole genome shotgun (WGS) entry which is preliminary data.</text>
</comment>
<evidence type="ECO:0000256" key="1">
    <source>
        <dbReference type="SAM" id="MobiDB-lite"/>
    </source>
</evidence>
<gene>
    <name evidence="2" type="ORF">QTO34_011066</name>
</gene>
<organism evidence="2 3">
    <name type="scientific">Cnephaeus nilssonii</name>
    <name type="common">Northern bat</name>
    <name type="synonym">Eptesicus nilssonii</name>
    <dbReference type="NCBI Taxonomy" id="3371016"/>
    <lineage>
        <taxon>Eukaryota</taxon>
        <taxon>Metazoa</taxon>
        <taxon>Chordata</taxon>
        <taxon>Craniata</taxon>
        <taxon>Vertebrata</taxon>
        <taxon>Euteleostomi</taxon>
        <taxon>Mammalia</taxon>
        <taxon>Eutheria</taxon>
        <taxon>Laurasiatheria</taxon>
        <taxon>Chiroptera</taxon>
        <taxon>Yangochiroptera</taxon>
        <taxon>Vespertilionidae</taxon>
        <taxon>Cnephaeus</taxon>
    </lineage>
</organism>
<feature type="compositionally biased region" description="Polar residues" evidence="1">
    <location>
        <begin position="43"/>
        <end position="53"/>
    </location>
</feature>
<dbReference type="Proteomes" id="UP001177744">
    <property type="component" value="Unassembled WGS sequence"/>
</dbReference>
<keyword evidence="3" id="KW-1185">Reference proteome</keyword>
<feature type="region of interest" description="Disordered" evidence="1">
    <location>
        <begin position="162"/>
        <end position="198"/>
    </location>
</feature>
<proteinExistence type="predicted"/>
<name>A0AA40HDW5_CNENI</name>
<accession>A0AA40HDW5</accession>
<protein>
    <submittedName>
        <fullName evidence="2">Uncharacterized protein</fullName>
    </submittedName>
</protein>
<dbReference type="AlphaFoldDB" id="A0AA40HDW5"/>